<evidence type="ECO:0000313" key="4">
    <source>
        <dbReference type="EMBL" id="PWB94755.1"/>
    </source>
</evidence>
<dbReference type="PANTHER" id="PTHR46401:SF2">
    <property type="entry name" value="GLYCOSYLTRANSFERASE WBBK-RELATED"/>
    <property type="match status" value="1"/>
</dbReference>
<evidence type="ECO:0000259" key="3">
    <source>
        <dbReference type="Pfam" id="PF13439"/>
    </source>
</evidence>
<evidence type="ECO:0000256" key="1">
    <source>
        <dbReference type="ARBA" id="ARBA00022679"/>
    </source>
</evidence>
<gene>
    <name evidence="4" type="ORF">C5689_06785</name>
</gene>
<feature type="domain" description="Glycosyltransferase subfamily 4-like N-terminal" evidence="3">
    <location>
        <begin position="68"/>
        <end position="160"/>
    </location>
</feature>
<dbReference type="Gene3D" id="3.40.50.2000">
    <property type="entry name" value="Glycogen Phosphorylase B"/>
    <property type="match status" value="2"/>
</dbReference>
<dbReference type="RefSeq" id="WP_108916509.1">
    <property type="nucleotide sequence ID" value="NZ_BGJY01000015.1"/>
</dbReference>
<dbReference type="InterPro" id="IPR001296">
    <property type="entry name" value="Glyco_trans_1"/>
</dbReference>
<dbReference type="Pfam" id="PF13439">
    <property type="entry name" value="Glyco_transf_4"/>
    <property type="match status" value="1"/>
</dbReference>
<evidence type="ECO:0000313" key="5">
    <source>
        <dbReference type="Proteomes" id="UP000245137"/>
    </source>
</evidence>
<protein>
    <submittedName>
        <fullName evidence="4">Glycosyl transferase family 1</fullName>
    </submittedName>
</protein>
<evidence type="ECO:0000259" key="2">
    <source>
        <dbReference type="Pfam" id="PF00534"/>
    </source>
</evidence>
<organism evidence="4 5">
    <name type="scientific">Methylosinus sporium</name>
    <dbReference type="NCBI Taxonomy" id="428"/>
    <lineage>
        <taxon>Bacteria</taxon>
        <taxon>Pseudomonadati</taxon>
        <taxon>Pseudomonadota</taxon>
        <taxon>Alphaproteobacteria</taxon>
        <taxon>Hyphomicrobiales</taxon>
        <taxon>Methylocystaceae</taxon>
        <taxon>Methylosinus</taxon>
    </lineage>
</organism>
<name>A0A2U1ST30_METSR</name>
<accession>A0A2U1ST30</accession>
<sequence>MRRIVFAIPGDLRARTGGYGYDRRLLAEFARRGVAAVHLALPGGFPHPTAAEEAAVAEIFERELTVDDVALIDGLAYGALSETAIAAIAAPIVALCHHPLCLESGLSPARAAALGESERRALALAARVIATSPHTGETLIRDFGASERRLTIARPGTDPAARARGSGGAPALLAVGSLIPRKGFDVLVEALSGLADLDWRLAIVGGAGHSPQTAADLARLIEAKGLYTRVALVGELSGEALEAAYRGADVFVSSSLHEGYGMALAEALARGLPIVAATGGAAGETIADSAALKIPPGDVAALREALRAIVSDPALRARLGEASWRAGQALPRWDETARIVASVIKGIA</sequence>
<dbReference type="GO" id="GO:0016757">
    <property type="term" value="F:glycosyltransferase activity"/>
    <property type="evidence" value="ECO:0007669"/>
    <property type="project" value="InterPro"/>
</dbReference>
<feature type="domain" description="Glycosyl transferase family 1" evidence="2">
    <location>
        <begin position="169"/>
        <end position="322"/>
    </location>
</feature>
<dbReference type="Proteomes" id="UP000245137">
    <property type="component" value="Unassembled WGS sequence"/>
</dbReference>
<dbReference type="GO" id="GO:0009103">
    <property type="term" value="P:lipopolysaccharide biosynthetic process"/>
    <property type="evidence" value="ECO:0007669"/>
    <property type="project" value="TreeGrafter"/>
</dbReference>
<dbReference type="Pfam" id="PF00534">
    <property type="entry name" value="Glycos_transf_1"/>
    <property type="match status" value="1"/>
</dbReference>
<comment type="caution">
    <text evidence="4">The sequence shown here is derived from an EMBL/GenBank/DDBJ whole genome shotgun (WGS) entry which is preliminary data.</text>
</comment>
<dbReference type="AlphaFoldDB" id="A0A2U1ST30"/>
<keyword evidence="1 4" id="KW-0808">Transferase</keyword>
<dbReference type="PANTHER" id="PTHR46401">
    <property type="entry name" value="GLYCOSYLTRANSFERASE WBBK-RELATED"/>
    <property type="match status" value="1"/>
</dbReference>
<keyword evidence="5" id="KW-1185">Reference proteome</keyword>
<dbReference type="SUPFAM" id="SSF53756">
    <property type="entry name" value="UDP-Glycosyltransferase/glycogen phosphorylase"/>
    <property type="match status" value="1"/>
</dbReference>
<dbReference type="OrthoDB" id="9781738at2"/>
<proteinExistence type="predicted"/>
<dbReference type="EMBL" id="PUIV01000006">
    <property type="protein sequence ID" value="PWB94755.1"/>
    <property type="molecule type" value="Genomic_DNA"/>
</dbReference>
<dbReference type="InterPro" id="IPR028098">
    <property type="entry name" value="Glyco_trans_4-like_N"/>
</dbReference>
<reference evidence="4 5" key="1">
    <citation type="journal article" date="2018" name="Appl. Microbiol. Biotechnol.">
        <title>Co-cultivation of the strictly anaerobic methanogen Methanosarcina barkeri with aerobic methanotrophs in an oxygen-limited membrane bioreactor.</title>
        <authorList>
            <person name="In 't Zandt M.H."/>
            <person name="van den Bosch T.J.M."/>
            <person name="Rijkers R."/>
            <person name="van Kessel M.A.H.J."/>
            <person name="Jetten M.S.M."/>
            <person name="Welte C.U."/>
        </authorList>
    </citation>
    <scope>NUCLEOTIDE SEQUENCE [LARGE SCALE GENOMIC DNA]</scope>
    <source>
        <strain evidence="4 5">DSM 17706</strain>
    </source>
</reference>
<dbReference type="CDD" id="cd03801">
    <property type="entry name" value="GT4_PimA-like"/>
    <property type="match status" value="1"/>
</dbReference>